<comment type="caution">
    <text evidence="1">The sequence shown here is derived from an EMBL/GenBank/DDBJ whole genome shotgun (WGS) entry which is preliminary data.</text>
</comment>
<evidence type="ECO:0000313" key="2">
    <source>
        <dbReference type="Proteomes" id="UP000006324"/>
    </source>
</evidence>
<sequence length="70" mass="8327">MHKPVWRGDEGIFKIYKLTSGKILETFDYKKRVGEPYSISNLKKIDSNRFEIKGLDMDQKKKFIKTFLKV</sequence>
<dbReference type="AlphaFoldDB" id="A0A0F6H6T3"/>
<dbReference type="RefSeq" id="WP_000549504.1">
    <property type="nucleotide sequence ID" value="NZ_AHNQ02000034.1"/>
</dbReference>
<name>A0A0F6H6T3_LEPIR</name>
<gene>
    <name evidence="1" type="ORF">LEP1GSC104_2657</name>
</gene>
<organism evidence="1 2">
    <name type="scientific">Leptospira interrogans str. UI 12621</name>
    <dbReference type="NCBI Taxonomy" id="1049937"/>
    <lineage>
        <taxon>Bacteria</taxon>
        <taxon>Pseudomonadati</taxon>
        <taxon>Spirochaetota</taxon>
        <taxon>Spirochaetia</taxon>
        <taxon>Leptospirales</taxon>
        <taxon>Leptospiraceae</taxon>
        <taxon>Leptospira</taxon>
    </lineage>
</organism>
<proteinExistence type="predicted"/>
<evidence type="ECO:0000313" key="1">
    <source>
        <dbReference type="EMBL" id="EKO23937.1"/>
    </source>
</evidence>
<dbReference type="Proteomes" id="UP000006324">
    <property type="component" value="Unassembled WGS sequence"/>
</dbReference>
<dbReference type="EMBL" id="AHNQ02000034">
    <property type="protein sequence ID" value="EKO23937.1"/>
    <property type="molecule type" value="Genomic_DNA"/>
</dbReference>
<protein>
    <submittedName>
        <fullName evidence="1">Uncharacterized protein</fullName>
    </submittedName>
</protein>
<reference evidence="1 2" key="1">
    <citation type="submission" date="2012-09" db="EMBL/GenBank/DDBJ databases">
        <authorList>
            <person name="Harkins D.M."/>
            <person name="Durkin A.S."/>
            <person name="Brinkac L.M."/>
            <person name="Selengut J.D."/>
            <person name="Sanka R."/>
            <person name="DePew J."/>
            <person name="Purushe J."/>
            <person name="Chanthongthip A."/>
            <person name="Lattana O."/>
            <person name="Phetsouvanh R."/>
            <person name="Newton P.N."/>
            <person name="Vinetz J.M."/>
            <person name="Sutton G.G."/>
            <person name="Nelson W.C."/>
            <person name="Fouts D.E."/>
        </authorList>
    </citation>
    <scope>NUCLEOTIDE SEQUENCE [LARGE SCALE GENOMIC DNA]</scope>
    <source>
        <strain evidence="1 2">UI 12621</strain>
    </source>
</reference>
<accession>A0A0F6H6T3</accession>